<evidence type="ECO:0000313" key="4">
    <source>
        <dbReference type="Proteomes" id="UP001285263"/>
    </source>
</evidence>
<reference evidence="3 4" key="1">
    <citation type="submission" date="2023-11" db="EMBL/GenBank/DDBJ databases">
        <title>Paucibacter sp. nov., isolated from fresh soil in Korea.</title>
        <authorList>
            <person name="Le N.T.T."/>
        </authorList>
    </citation>
    <scope>NUCLEOTIDE SEQUENCE [LARGE SCALE GENOMIC DNA]</scope>
    <source>
        <strain evidence="3 4">R3-3</strain>
    </source>
</reference>
<sequence>MKTNIEHGALGSDLPEIGDEELATMTEEELRAHLCARGHDPDKQLAKISASVAELRCQVFLEKVDQDRSAEPSTSDIDHVAIDFHRATFIDTRVSAGRGLGAQDGDASRPVDSADLFGRQNWREATFARVRGNSMAPSGILDGDSILFVRGIEAKDGDVVVAYLPDHGEVVKRLRVDASGPRLESSDPTYPPLRPSSPGELEIRGIVKGRAGPLPE</sequence>
<dbReference type="EMBL" id="JAXCLA010000009">
    <property type="protein sequence ID" value="MDY0747941.1"/>
    <property type="molecule type" value="Genomic_DNA"/>
</dbReference>
<accession>A0ABU5DNQ7</accession>
<comment type="caution">
    <text evidence="3">The sequence shown here is derived from an EMBL/GenBank/DDBJ whole genome shotgun (WGS) entry which is preliminary data.</text>
</comment>
<proteinExistence type="predicted"/>
<dbReference type="InterPro" id="IPR050077">
    <property type="entry name" value="LexA_repressor"/>
</dbReference>
<protein>
    <submittedName>
        <fullName evidence="3">S24 family peptidase</fullName>
    </submittedName>
</protein>
<dbReference type="PANTHER" id="PTHR33516">
    <property type="entry name" value="LEXA REPRESSOR"/>
    <property type="match status" value="1"/>
</dbReference>
<dbReference type="PANTHER" id="PTHR33516:SF2">
    <property type="entry name" value="LEXA REPRESSOR-RELATED"/>
    <property type="match status" value="1"/>
</dbReference>
<dbReference type="RefSeq" id="WP_320425910.1">
    <property type="nucleotide sequence ID" value="NZ_JAXCLA010000009.1"/>
</dbReference>
<keyword evidence="4" id="KW-1185">Reference proteome</keyword>
<dbReference type="SUPFAM" id="SSF51306">
    <property type="entry name" value="LexA/Signal peptidase"/>
    <property type="match status" value="1"/>
</dbReference>
<gene>
    <name evidence="3" type="ORF">SNE35_25795</name>
</gene>
<feature type="domain" description="Peptidase S24/S26A/S26B/S26C" evidence="2">
    <location>
        <begin position="90"/>
        <end position="207"/>
    </location>
</feature>
<dbReference type="Proteomes" id="UP001285263">
    <property type="component" value="Unassembled WGS sequence"/>
</dbReference>
<evidence type="ECO:0000259" key="2">
    <source>
        <dbReference type="Pfam" id="PF00717"/>
    </source>
</evidence>
<dbReference type="CDD" id="cd06529">
    <property type="entry name" value="S24_LexA-like"/>
    <property type="match status" value="1"/>
</dbReference>
<dbReference type="Gene3D" id="2.10.109.10">
    <property type="entry name" value="Umud Fragment, subunit A"/>
    <property type="match status" value="1"/>
</dbReference>
<feature type="region of interest" description="Disordered" evidence="1">
    <location>
        <begin position="180"/>
        <end position="216"/>
    </location>
</feature>
<dbReference type="InterPro" id="IPR036286">
    <property type="entry name" value="LexA/Signal_pep-like_sf"/>
</dbReference>
<dbReference type="InterPro" id="IPR015927">
    <property type="entry name" value="Peptidase_S24_S26A/B/C"/>
</dbReference>
<evidence type="ECO:0000313" key="3">
    <source>
        <dbReference type="EMBL" id="MDY0747941.1"/>
    </source>
</evidence>
<name>A0ABU5DNQ7_9BURK</name>
<dbReference type="Pfam" id="PF00717">
    <property type="entry name" value="Peptidase_S24"/>
    <property type="match status" value="1"/>
</dbReference>
<evidence type="ECO:0000256" key="1">
    <source>
        <dbReference type="SAM" id="MobiDB-lite"/>
    </source>
</evidence>
<dbReference type="InterPro" id="IPR039418">
    <property type="entry name" value="LexA-like"/>
</dbReference>
<organism evidence="3 4">
    <name type="scientific">Roseateles agri</name>
    <dbReference type="NCBI Taxonomy" id="3098619"/>
    <lineage>
        <taxon>Bacteria</taxon>
        <taxon>Pseudomonadati</taxon>
        <taxon>Pseudomonadota</taxon>
        <taxon>Betaproteobacteria</taxon>
        <taxon>Burkholderiales</taxon>
        <taxon>Sphaerotilaceae</taxon>
        <taxon>Roseateles</taxon>
    </lineage>
</organism>